<evidence type="ECO:0000313" key="1">
    <source>
        <dbReference type="EMBL" id="TGY76916.1"/>
    </source>
</evidence>
<dbReference type="EC" id="2.8.1.8" evidence="1"/>
<protein>
    <submittedName>
        <fullName evidence="1">Lipoyl synthase</fullName>
        <ecNumber evidence="1">2.8.1.8</ecNumber>
    </submittedName>
</protein>
<organism evidence="1 2">
    <name type="scientific">Lepagella muris</name>
    <dbReference type="NCBI Taxonomy" id="3032870"/>
    <lineage>
        <taxon>Bacteria</taxon>
        <taxon>Pseudomonadati</taxon>
        <taxon>Bacteroidota</taxon>
        <taxon>Bacteroidia</taxon>
        <taxon>Bacteroidales</taxon>
        <taxon>Muribaculaceae</taxon>
        <taxon>Lepagella</taxon>
    </lineage>
</organism>
<gene>
    <name evidence="1" type="primary">lipA</name>
    <name evidence="1" type="ORF">E5331_16965</name>
</gene>
<evidence type="ECO:0000313" key="2">
    <source>
        <dbReference type="Proteomes" id="UP000306319"/>
    </source>
</evidence>
<accession>A0AC61RC74</accession>
<name>A0AC61RC74_9BACT</name>
<keyword evidence="1" id="KW-0808">Transferase</keyword>
<dbReference type="Proteomes" id="UP000306319">
    <property type="component" value="Unassembled WGS sequence"/>
</dbReference>
<proteinExistence type="predicted"/>
<keyword evidence="2" id="KW-1185">Reference proteome</keyword>
<reference evidence="1" key="1">
    <citation type="submission" date="2019-04" db="EMBL/GenBank/DDBJ databases">
        <title>Microbes associate with the intestines of laboratory mice.</title>
        <authorList>
            <person name="Navarre W."/>
            <person name="Wong E."/>
            <person name="Huang K."/>
            <person name="Tropini C."/>
            <person name="Ng K."/>
            <person name="Yu B."/>
        </authorList>
    </citation>
    <scope>NUCLEOTIDE SEQUENCE</scope>
    <source>
        <strain evidence="1">NM04_E33</strain>
    </source>
</reference>
<comment type="caution">
    <text evidence="1">The sequence shown here is derived from an EMBL/GenBank/DDBJ whole genome shotgun (WGS) entry which is preliminary data.</text>
</comment>
<sequence>MTTDENGTSSNGKVDYRRKPEWLKIKLPRGFKTSQVIGLLNEKHLHTICSSGMCPNRAECWGNGTATFMIGGNICTRNCRFCNVTHGKPLPIDRKEIDDIVSSIKELNLRHVVITSVDRDDLPDLGAHHWADMIRSLKENCPGITMEVLIPDFQGRLDLVDLVIAEHPDVISHNVETVRRLTPEVRTFATYDTSLKVIGHIAKSGIRSKSGIMLGLGETREEILETMDDLLSVGCEVMTIGQYLQPAKSNYPLQEYVHPSVFAEYGDIGKRKGFRHIESSPMVRSSYHAEKHVK</sequence>
<dbReference type="EMBL" id="SRYB01000034">
    <property type="protein sequence ID" value="TGY76916.1"/>
    <property type="molecule type" value="Genomic_DNA"/>
</dbReference>